<dbReference type="SUPFAM" id="SSF54862">
    <property type="entry name" value="4Fe-4S ferredoxins"/>
    <property type="match status" value="1"/>
</dbReference>
<dbReference type="PROSITE" id="PS50902">
    <property type="entry name" value="FLAVODOXIN_LIKE"/>
    <property type="match status" value="1"/>
</dbReference>
<dbReference type="GO" id="GO:0010181">
    <property type="term" value="F:FMN binding"/>
    <property type="evidence" value="ECO:0007669"/>
    <property type="project" value="InterPro"/>
</dbReference>
<accession>H8I9A0</accession>
<dbReference type="Gene3D" id="3.40.50.360">
    <property type="match status" value="1"/>
</dbReference>
<dbReference type="PROSITE" id="PS00201">
    <property type="entry name" value="FLAVODOXIN"/>
    <property type="match status" value="1"/>
</dbReference>
<dbReference type="GO" id="GO:0009055">
    <property type="term" value="F:electron transfer activity"/>
    <property type="evidence" value="ECO:0007669"/>
    <property type="project" value="InterPro"/>
</dbReference>
<dbReference type="GeneID" id="11970649"/>
<feature type="domain" description="4Fe-4S ferredoxin-type" evidence="2">
    <location>
        <begin position="201"/>
        <end position="230"/>
    </location>
</feature>
<evidence type="ECO:0000259" key="2">
    <source>
        <dbReference type="PROSITE" id="PS51379"/>
    </source>
</evidence>
<dbReference type="KEGG" id="mez:Mtc_0754"/>
<dbReference type="Gene3D" id="3.30.70.20">
    <property type="match status" value="1"/>
</dbReference>
<dbReference type="NCBIfam" id="NF038196">
    <property type="entry name" value="ferrodoxin_EFR1"/>
    <property type="match status" value="1"/>
</dbReference>
<name>H8I9A0_METCZ</name>
<dbReference type="GO" id="GO:0016491">
    <property type="term" value="F:oxidoreductase activity"/>
    <property type="evidence" value="ECO:0007669"/>
    <property type="project" value="UniProtKB-ARBA"/>
</dbReference>
<dbReference type="InterPro" id="IPR029039">
    <property type="entry name" value="Flavoprotein-like_sf"/>
</dbReference>
<dbReference type="Pfam" id="PF13237">
    <property type="entry name" value="Fer4_10"/>
    <property type="match status" value="1"/>
</dbReference>
<evidence type="ECO:0000313" key="3">
    <source>
        <dbReference type="EMBL" id="AFC99518.1"/>
    </source>
</evidence>
<dbReference type="eggNOG" id="arCOG02449">
    <property type="taxonomic scope" value="Archaea"/>
</dbReference>
<gene>
    <name evidence="3" type="ordered locus">Mtc_0754</name>
</gene>
<dbReference type="InterPro" id="IPR017900">
    <property type="entry name" value="4Fe4S_Fe_S_CS"/>
</dbReference>
<sequence length="288" mass="32289">MKKDKIMAKSCIVYFSQTGNTEKVAYTIAGRLQGEGFEHVTLQLEDAHDFPEAYVDADILGIGFPTFFGYPPPHVMKFIESLEGNGRHAFVFTTYGGCTAGDSLYDAARALHERGFAILGGLKVEGFDNYPQSIWLKINEGRPNELDLARSEEFAALAIKAYREGRSLSPEALATSNLFFVKKRDKSRKETMAAMRKKIEGKVVFNKEMCLFCETCKKSCPTKSITTGEAFPEFSWKCIDGVRCFQCVRVCPGKALLYEQPISDKEYKRFLKGIADSPEEKARPYVVA</sequence>
<feature type="domain" description="Flavodoxin-like" evidence="1">
    <location>
        <begin position="10"/>
        <end position="159"/>
    </location>
</feature>
<dbReference type="EMBL" id="CP003243">
    <property type="protein sequence ID" value="AFC99518.1"/>
    <property type="molecule type" value="Genomic_DNA"/>
</dbReference>
<evidence type="ECO:0000313" key="4">
    <source>
        <dbReference type="Proteomes" id="UP000005233"/>
    </source>
</evidence>
<dbReference type="HOGENOM" id="CLU_965088_0_0_2"/>
<keyword evidence="4" id="KW-1185">Reference proteome</keyword>
<reference evidence="3 4" key="1">
    <citation type="journal article" date="2012" name="J. Bacteriol.">
        <title>Complete genome sequence of a thermophilic methanogen, Methanocella conradii HZ254, isolated from Chinese rice field soil.</title>
        <authorList>
            <person name="Lu Z."/>
            <person name="Lu Y."/>
        </authorList>
    </citation>
    <scope>NUCLEOTIDE SEQUENCE [LARGE SCALE GENOMIC DNA]</scope>
    <source>
        <strain evidence="4">DSM 24694 / JCM 17849 / CGMCC 1.5162 / HZ254</strain>
    </source>
</reference>
<proteinExistence type="predicted"/>
<evidence type="ECO:0000259" key="1">
    <source>
        <dbReference type="PROSITE" id="PS50902"/>
    </source>
</evidence>
<dbReference type="RefSeq" id="WP_014405357.1">
    <property type="nucleotide sequence ID" value="NC_017034.1"/>
</dbReference>
<dbReference type="InterPro" id="IPR001226">
    <property type="entry name" value="Flavodoxin_CS"/>
</dbReference>
<dbReference type="InterPro" id="IPR017896">
    <property type="entry name" value="4Fe4S_Fe-S-bd"/>
</dbReference>
<dbReference type="STRING" id="1041930.Mtc_0754"/>
<dbReference type="Pfam" id="PF12641">
    <property type="entry name" value="Flavodoxin_3"/>
    <property type="match status" value="1"/>
</dbReference>
<dbReference type="PROSITE" id="PS00198">
    <property type="entry name" value="4FE4S_FER_1"/>
    <property type="match status" value="1"/>
</dbReference>
<protein>
    <submittedName>
        <fullName evidence="3">Flavodoxin</fullName>
    </submittedName>
</protein>
<dbReference type="PROSITE" id="PS51379">
    <property type="entry name" value="4FE4S_FER_2"/>
    <property type="match status" value="1"/>
</dbReference>
<dbReference type="InterPro" id="IPR047964">
    <property type="entry name" value="EFR1-like"/>
</dbReference>
<dbReference type="Proteomes" id="UP000005233">
    <property type="component" value="Chromosome"/>
</dbReference>
<dbReference type="SUPFAM" id="SSF52218">
    <property type="entry name" value="Flavoproteins"/>
    <property type="match status" value="1"/>
</dbReference>
<dbReference type="AlphaFoldDB" id="H8I9A0"/>
<dbReference type="InterPro" id="IPR008254">
    <property type="entry name" value="Flavodoxin/NO_synth"/>
</dbReference>
<organism evidence="3 4">
    <name type="scientific">Methanocella conradii (strain DSM 24694 / JCM 17849 / CGMCC 1.5162 / HZ254)</name>
    <dbReference type="NCBI Taxonomy" id="1041930"/>
    <lineage>
        <taxon>Archaea</taxon>
        <taxon>Methanobacteriati</taxon>
        <taxon>Methanobacteriota</taxon>
        <taxon>Stenosarchaea group</taxon>
        <taxon>Methanomicrobia</taxon>
        <taxon>Methanocellales</taxon>
        <taxon>Methanocellaceae</taxon>
        <taxon>Methanocella</taxon>
    </lineage>
</organism>